<reference evidence="1" key="1">
    <citation type="submission" date="2023-03" db="EMBL/GenBank/DDBJ databases">
        <title>Andean soil-derived lignocellulolytic bacterial consortium as a source of novel taxa and putative plastic-active enzymes.</title>
        <authorList>
            <person name="Diaz-Garcia L."/>
            <person name="Chuvochina M."/>
            <person name="Feuerriegel G."/>
            <person name="Bunk B."/>
            <person name="Sproer C."/>
            <person name="Streit W.R."/>
            <person name="Rodriguez L.M."/>
            <person name="Overmann J."/>
            <person name="Jimenez D.J."/>
        </authorList>
    </citation>
    <scope>NUCLEOTIDE SEQUENCE</scope>
    <source>
        <strain evidence="1">MAG 7</strain>
    </source>
</reference>
<organism evidence="1 2">
    <name type="scientific">Candidatus Pseudobacter hemicellulosilyticus</name>
    <dbReference type="NCBI Taxonomy" id="3121375"/>
    <lineage>
        <taxon>Bacteria</taxon>
        <taxon>Pseudomonadati</taxon>
        <taxon>Bacteroidota</taxon>
        <taxon>Chitinophagia</taxon>
        <taxon>Chitinophagales</taxon>
        <taxon>Chitinophagaceae</taxon>
        <taxon>Pseudobacter</taxon>
    </lineage>
</organism>
<dbReference type="Proteomes" id="UP001220610">
    <property type="component" value="Chromosome"/>
</dbReference>
<proteinExistence type="predicted"/>
<sequence>MKKASSYLFILMVLVIAQSCKKDTIMLYEGDTYLQFSRNVEDSSTFSFLALPDDDQAQTPISVELVGKPADHDRSYKISVMTELSTAPASNYVLPDKFVFRAGKVIDTAWLTLNKTPEIAVAPVKLVLRLEATDDFKVGQTNYAFAILYISNVIARPDWWNGTVEGRFLGGYSDKKYELFIQVAGRSEINGANLDEVRYYTMMLKNYLLQEKDAGRTVYEDNGEEMTVALIGG</sequence>
<protein>
    <submittedName>
        <fullName evidence="1">DUF4843 domain-containing protein</fullName>
    </submittedName>
</protein>
<dbReference type="Pfam" id="PF16132">
    <property type="entry name" value="DUF4843"/>
    <property type="match status" value="1"/>
</dbReference>
<dbReference type="PROSITE" id="PS51257">
    <property type="entry name" value="PROKAR_LIPOPROTEIN"/>
    <property type="match status" value="1"/>
</dbReference>
<dbReference type="EMBL" id="CP119311">
    <property type="protein sequence ID" value="WEK35036.1"/>
    <property type="molecule type" value="Genomic_DNA"/>
</dbReference>
<evidence type="ECO:0000313" key="2">
    <source>
        <dbReference type="Proteomes" id="UP001220610"/>
    </source>
</evidence>
<name>A0AAJ5WN69_9BACT</name>
<evidence type="ECO:0000313" key="1">
    <source>
        <dbReference type="EMBL" id="WEK35036.1"/>
    </source>
</evidence>
<gene>
    <name evidence="1" type="ORF">P0Y53_21315</name>
</gene>
<dbReference type="InterPro" id="IPR032299">
    <property type="entry name" value="DUF4843"/>
</dbReference>
<dbReference type="AlphaFoldDB" id="A0AAJ5WN69"/>
<accession>A0AAJ5WN69</accession>